<dbReference type="EMBL" id="LDCN01000007">
    <property type="protein sequence ID" value="KLH97090.1"/>
    <property type="molecule type" value="Genomic_DNA"/>
</dbReference>
<evidence type="ECO:0000313" key="2">
    <source>
        <dbReference type="EMBL" id="KLH97090.1"/>
    </source>
</evidence>
<reference evidence="2 3" key="1">
    <citation type="submission" date="2015-05" db="EMBL/GenBank/DDBJ databases">
        <title>Genome sequencing project for genomic taxonomy and phylogenomics of Bacillus-like bacteria.</title>
        <authorList>
            <person name="Liu B."/>
            <person name="Wang J."/>
            <person name="Zhu Y."/>
            <person name="Liu G."/>
            <person name="Chen Q."/>
            <person name="Chen Z."/>
            <person name="Lan J."/>
            <person name="Che J."/>
            <person name="Ge C."/>
            <person name="Shi H."/>
            <person name="Pan Z."/>
            <person name="Liu X."/>
        </authorList>
    </citation>
    <scope>NUCLEOTIDE SEQUENCE [LARGE SCALE GENOMIC DNA]</scope>
    <source>
        <strain evidence="2 3">DSM 9885</strain>
    </source>
</reference>
<protein>
    <submittedName>
        <fullName evidence="2">Uncharacterized protein</fullName>
    </submittedName>
</protein>
<proteinExistence type="predicted"/>
<organism evidence="2 3">
    <name type="scientific">Brevibacillus formosus</name>
    <dbReference type="NCBI Taxonomy" id="54913"/>
    <lineage>
        <taxon>Bacteria</taxon>
        <taxon>Bacillati</taxon>
        <taxon>Bacillota</taxon>
        <taxon>Bacilli</taxon>
        <taxon>Bacillales</taxon>
        <taxon>Paenibacillaceae</taxon>
        <taxon>Brevibacillus</taxon>
    </lineage>
</organism>
<gene>
    <name evidence="2" type="ORF">AA984_21225</name>
</gene>
<name>A0A837KH58_9BACL</name>
<sequence>MSLSLLIITTFGLPISIKVKKSAFQHRENGENLKKEERSVGDLHEHRTSKVNASFDAESTFINDFVIKSQLFDYLFNKSQKVGFSAPRKWQEPEEGGAECRGPT</sequence>
<evidence type="ECO:0000313" key="3">
    <source>
        <dbReference type="Proteomes" id="UP000035218"/>
    </source>
</evidence>
<evidence type="ECO:0000256" key="1">
    <source>
        <dbReference type="SAM" id="MobiDB-lite"/>
    </source>
</evidence>
<dbReference type="Proteomes" id="UP000035218">
    <property type="component" value="Unassembled WGS sequence"/>
</dbReference>
<accession>A0A837KH58</accession>
<feature type="region of interest" description="Disordered" evidence="1">
    <location>
        <begin position="26"/>
        <end position="45"/>
    </location>
</feature>
<comment type="caution">
    <text evidence="2">The sequence shown here is derived from an EMBL/GenBank/DDBJ whole genome shotgun (WGS) entry which is preliminary data.</text>
</comment>
<dbReference type="AlphaFoldDB" id="A0A837KH58"/>